<feature type="transmembrane region" description="Helical" evidence="8">
    <location>
        <begin position="121"/>
        <end position="138"/>
    </location>
</feature>
<name>A0A8J3JBX1_9ACTN</name>
<gene>
    <name evidence="10" type="ORF">Aru02nite_64300</name>
</gene>
<evidence type="ECO:0000313" key="10">
    <source>
        <dbReference type="EMBL" id="GID15541.1"/>
    </source>
</evidence>
<dbReference type="Pfam" id="PF13231">
    <property type="entry name" value="PMT_2"/>
    <property type="match status" value="1"/>
</dbReference>
<dbReference type="Proteomes" id="UP000612808">
    <property type="component" value="Unassembled WGS sequence"/>
</dbReference>
<keyword evidence="2" id="KW-1003">Cell membrane</keyword>
<evidence type="ECO:0000259" key="9">
    <source>
        <dbReference type="Pfam" id="PF13231"/>
    </source>
</evidence>
<keyword evidence="7 8" id="KW-0472">Membrane</keyword>
<feature type="transmembrane region" description="Helical" evidence="8">
    <location>
        <begin position="172"/>
        <end position="203"/>
    </location>
</feature>
<evidence type="ECO:0000256" key="6">
    <source>
        <dbReference type="ARBA" id="ARBA00022989"/>
    </source>
</evidence>
<dbReference type="InterPro" id="IPR050297">
    <property type="entry name" value="LipidA_mod_glycosyltrf_83"/>
</dbReference>
<protein>
    <recommendedName>
        <fullName evidence="9">Glycosyltransferase RgtA/B/C/D-like domain-containing protein</fullName>
    </recommendedName>
</protein>
<comment type="subcellular location">
    <subcellularLocation>
        <location evidence="1">Cell membrane</location>
        <topology evidence="1">Multi-pass membrane protein</topology>
    </subcellularLocation>
</comment>
<dbReference type="EMBL" id="BOMB01000044">
    <property type="protein sequence ID" value="GID15541.1"/>
    <property type="molecule type" value="Genomic_DNA"/>
</dbReference>
<proteinExistence type="predicted"/>
<dbReference type="AlphaFoldDB" id="A0A8J3JBX1"/>
<keyword evidence="11" id="KW-1185">Reference proteome</keyword>
<feature type="transmembrane region" description="Helical" evidence="8">
    <location>
        <begin position="255"/>
        <end position="277"/>
    </location>
</feature>
<dbReference type="PANTHER" id="PTHR33908">
    <property type="entry name" value="MANNOSYLTRANSFERASE YKCB-RELATED"/>
    <property type="match status" value="1"/>
</dbReference>
<reference evidence="10" key="1">
    <citation type="submission" date="2021-01" db="EMBL/GenBank/DDBJ databases">
        <title>Whole genome shotgun sequence of Actinocatenispora rupis NBRC 107355.</title>
        <authorList>
            <person name="Komaki H."/>
            <person name="Tamura T."/>
        </authorList>
    </citation>
    <scope>NUCLEOTIDE SEQUENCE</scope>
    <source>
        <strain evidence="10">NBRC 107355</strain>
    </source>
</reference>
<feature type="transmembrane region" description="Helical" evidence="8">
    <location>
        <begin position="215"/>
        <end position="234"/>
    </location>
</feature>
<evidence type="ECO:0000256" key="4">
    <source>
        <dbReference type="ARBA" id="ARBA00022679"/>
    </source>
</evidence>
<evidence type="ECO:0000256" key="5">
    <source>
        <dbReference type="ARBA" id="ARBA00022692"/>
    </source>
</evidence>
<dbReference type="InterPro" id="IPR038731">
    <property type="entry name" value="RgtA/B/C-like"/>
</dbReference>
<evidence type="ECO:0000256" key="1">
    <source>
        <dbReference type="ARBA" id="ARBA00004651"/>
    </source>
</evidence>
<feature type="transmembrane region" description="Helical" evidence="8">
    <location>
        <begin position="144"/>
        <end position="160"/>
    </location>
</feature>
<sequence>MTATVAARASTPDTARRVLLDGDWAWSAVAMLGIGSVGIMRPVVWRDELCSITAARRALPALWDMLQHVDAVSGLYYLLLHLWISLVGDSLPAIRIPSVLAMAGAAACVTRTCRILYGPRVGLGAGLLFAVLPVTSRYAQEARGYALCVFAAAAGGWLLLRALHRPQWTRWCAYLVAMTVAGYANAVALSLLAAHAVVVGAGWWRHRETRRVVRWAAAASGAVVLTGPVLLVAARQRGGQLFWLTAPGPPQLRELFPTLAGSSLVAGALIVLAALSVTGPRRALLVGAAGVLVPVTVVFAVSQAQPLWYARYLLFVVPSLVVLASGATARLPLRATVAMVAVVAVIGVPDQRAVREPGAHTSGRYPYLSPQPPIRYDVLGRELHRRARPGDARLFLPAEAHWQYETYLDWRYGRDQPRLVCQARTAVQAQRLLPTADADIGRCIGHSPRLWLVRAGRHDTAPLRGLSAPVGTAFKQRYRIASARYVQGSTLILAVAATSHSGPTSPPR</sequence>
<feature type="domain" description="Glycosyltransferase RgtA/B/C/D-like" evidence="9">
    <location>
        <begin position="77"/>
        <end position="230"/>
    </location>
</feature>
<keyword evidence="6 8" id="KW-1133">Transmembrane helix</keyword>
<keyword evidence="3" id="KW-0328">Glycosyltransferase</keyword>
<comment type="caution">
    <text evidence="10">The sequence shown here is derived from an EMBL/GenBank/DDBJ whole genome shotgun (WGS) entry which is preliminary data.</text>
</comment>
<keyword evidence="4" id="KW-0808">Transferase</keyword>
<feature type="transmembrane region" description="Helical" evidence="8">
    <location>
        <begin position="308"/>
        <end position="325"/>
    </location>
</feature>
<evidence type="ECO:0000256" key="8">
    <source>
        <dbReference type="SAM" id="Phobius"/>
    </source>
</evidence>
<organism evidence="10 11">
    <name type="scientific">Actinocatenispora rupis</name>
    <dbReference type="NCBI Taxonomy" id="519421"/>
    <lineage>
        <taxon>Bacteria</taxon>
        <taxon>Bacillati</taxon>
        <taxon>Actinomycetota</taxon>
        <taxon>Actinomycetes</taxon>
        <taxon>Micromonosporales</taxon>
        <taxon>Micromonosporaceae</taxon>
        <taxon>Actinocatenispora</taxon>
    </lineage>
</organism>
<evidence type="ECO:0000256" key="3">
    <source>
        <dbReference type="ARBA" id="ARBA00022676"/>
    </source>
</evidence>
<dbReference type="RefSeq" id="WP_203663899.1">
    <property type="nucleotide sequence ID" value="NZ_BAAAZM010000023.1"/>
</dbReference>
<dbReference type="PANTHER" id="PTHR33908:SF3">
    <property type="entry name" value="UNDECAPRENYL PHOSPHATE-ALPHA-4-AMINO-4-DEOXY-L-ARABINOSE ARABINOSYL TRANSFERASE"/>
    <property type="match status" value="1"/>
</dbReference>
<dbReference type="GO" id="GO:0016763">
    <property type="term" value="F:pentosyltransferase activity"/>
    <property type="evidence" value="ECO:0007669"/>
    <property type="project" value="TreeGrafter"/>
</dbReference>
<evidence type="ECO:0000256" key="2">
    <source>
        <dbReference type="ARBA" id="ARBA00022475"/>
    </source>
</evidence>
<dbReference type="GO" id="GO:0005886">
    <property type="term" value="C:plasma membrane"/>
    <property type="evidence" value="ECO:0007669"/>
    <property type="project" value="UniProtKB-SubCell"/>
</dbReference>
<evidence type="ECO:0000256" key="7">
    <source>
        <dbReference type="ARBA" id="ARBA00023136"/>
    </source>
</evidence>
<dbReference type="GO" id="GO:0010041">
    <property type="term" value="P:response to iron(III) ion"/>
    <property type="evidence" value="ECO:0007669"/>
    <property type="project" value="TreeGrafter"/>
</dbReference>
<evidence type="ECO:0000313" key="11">
    <source>
        <dbReference type="Proteomes" id="UP000612808"/>
    </source>
</evidence>
<keyword evidence="5 8" id="KW-0812">Transmembrane</keyword>
<feature type="transmembrane region" description="Helical" evidence="8">
    <location>
        <begin position="283"/>
        <end position="301"/>
    </location>
</feature>
<accession>A0A8J3JBX1</accession>
<dbReference type="GO" id="GO:0009103">
    <property type="term" value="P:lipopolysaccharide biosynthetic process"/>
    <property type="evidence" value="ECO:0007669"/>
    <property type="project" value="UniProtKB-ARBA"/>
</dbReference>